<evidence type="ECO:0000256" key="4">
    <source>
        <dbReference type="SAM" id="Phobius"/>
    </source>
</evidence>
<dbReference type="OrthoDB" id="186809at2"/>
<accession>A0A5C1Q5T6</accession>
<dbReference type="InterPro" id="IPR020846">
    <property type="entry name" value="MFS_dom"/>
</dbReference>
<reference evidence="6 7" key="1">
    <citation type="submission" date="2019-02" db="EMBL/GenBank/DDBJ databases">
        <authorList>
            <person name="Fomenkov A."/>
            <person name="Dubinina G."/>
            <person name="Grabovich M."/>
            <person name="Vincze T."/>
            <person name="Roberts R.J."/>
        </authorList>
    </citation>
    <scope>NUCLEOTIDE SEQUENCE [LARGE SCALE GENOMIC DNA]</scope>
    <source>
        <strain evidence="6 7">P</strain>
    </source>
</reference>
<dbReference type="PROSITE" id="PS50850">
    <property type="entry name" value="MFS"/>
    <property type="match status" value="1"/>
</dbReference>
<dbReference type="PANTHER" id="PTHR23547:SF1">
    <property type="entry name" value="MAJOR FACILITATOR SUPERFAMILY MFS_1"/>
    <property type="match status" value="1"/>
</dbReference>
<keyword evidence="7" id="KW-1185">Reference proteome</keyword>
<dbReference type="EMBL" id="CP035807">
    <property type="protein sequence ID" value="QEN03423.1"/>
    <property type="molecule type" value="Genomic_DNA"/>
</dbReference>
<dbReference type="Gene3D" id="1.20.1250.20">
    <property type="entry name" value="MFS general substrate transporter like domains"/>
    <property type="match status" value="2"/>
</dbReference>
<evidence type="ECO:0000256" key="2">
    <source>
        <dbReference type="ARBA" id="ARBA00022989"/>
    </source>
</evidence>
<dbReference type="InterPro" id="IPR047769">
    <property type="entry name" value="MFS_ArsJ"/>
</dbReference>
<sequence>MKKLGSYIVVTGAYWAFMLTDGALRMLVLLYFHNLGYSPVTLAFLFLFYEVFGVITNLFGGWLAQFKGLKFTLILGLAIQPIALVTLSFMNSNWNPAFAIPFVMIVQAISGISKDLTKMSSKTSIKFLVPKDESSKLFKMVSILTGSKNAIKGFGFFVGGILLQAVGFKYGLWILSALIIIVLILSLFLLPQNIGETKSKICFKKLFDISRPLKLLSGARVFLFASRDIWFVVALPVFFSTYFKWSHSQVGAFMASWVIGYGLVQGLAPTILRYWTKDEAPNSRVAKTISLLLAIVMVLIILLFELNFYIKLTITIGLIIFGFVFALNSSVHSFLVLDYSHGDKAAANVGFYYMANAFGRLIGTLLSGLLFQFGGILWALIGSGTFLVTSYITTRRL</sequence>
<feature type="transmembrane region" description="Helical" evidence="4">
    <location>
        <begin position="376"/>
        <end position="394"/>
    </location>
</feature>
<keyword evidence="3 4" id="KW-0472">Membrane</keyword>
<keyword evidence="2 4" id="KW-1133">Transmembrane helix</keyword>
<dbReference type="RefSeq" id="WP_149566682.1">
    <property type="nucleotide sequence ID" value="NZ_CP035807.1"/>
</dbReference>
<dbReference type="Pfam" id="PF07690">
    <property type="entry name" value="MFS_1"/>
    <property type="match status" value="1"/>
</dbReference>
<gene>
    <name evidence="6" type="primary">arsJ</name>
    <name evidence="6" type="ORF">EW093_01460</name>
</gene>
<feature type="transmembrane region" description="Helical" evidence="4">
    <location>
        <begin position="221"/>
        <end position="243"/>
    </location>
</feature>
<dbReference type="GO" id="GO:0022857">
    <property type="term" value="F:transmembrane transporter activity"/>
    <property type="evidence" value="ECO:0007669"/>
    <property type="project" value="InterPro"/>
</dbReference>
<evidence type="ECO:0000256" key="1">
    <source>
        <dbReference type="ARBA" id="ARBA00022692"/>
    </source>
</evidence>
<protein>
    <submittedName>
        <fullName evidence="6">Organoarsenical effux MFS transporter ArsJ</fullName>
    </submittedName>
</protein>
<dbReference type="AlphaFoldDB" id="A0A5C1Q5T6"/>
<evidence type="ECO:0000313" key="6">
    <source>
        <dbReference type="EMBL" id="QEN03423.1"/>
    </source>
</evidence>
<feature type="transmembrane region" description="Helical" evidence="4">
    <location>
        <begin position="288"/>
        <end position="310"/>
    </location>
</feature>
<feature type="domain" description="Major facilitator superfamily (MFS) profile" evidence="5">
    <location>
        <begin position="6"/>
        <end position="397"/>
    </location>
</feature>
<evidence type="ECO:0000313" key="7">
    <source>
        <dbReference type="Proteomes" id="UP000323824"/>
    </source>
</evidence>
<evidence type="ECO:0000259" key="5">
    <source>
        <dbReference type="PROSITE" id="PS50850"/>
    </source>
</evidence>
<feature type="transmembrane region" description="Helical" evidence="4">
    <location>
        <begin position="316"/>
        <end position="337"/>
    </location>
</feature>
<keyword evidence="1 4" id="KW-0812">Transmembrane</keyword>
<feature type="transmembrane region" description="Helical" evidence="4">
    <location>
        <begin position="96"/>
        <end position="113"/>
    </location>
</feature>
<dbReference type="InterPro" id="IPR036259">
    <property type="entry name" value="MFS_trans_sf"/>
</dbReference>
<feature type="transmembrane region" description="Helical" evidence="4">
    <location>
        <begin position="71"/>
        <end position="90"/>
    </location>
</feature>
<dbReference type="InterPro" id="IPR011701">
    <property type="entry name" value="MFS"/>
</dbReference>
<feature type="transmembrane region" description="Helical" evidence="4">
    <location>
        <begin position="44"/>
        <end position="64"/>
    </location>
</feature>
<feature type="transmembrane region" description="Helical" evidence="4">
    <location>
        <begin position="7"/>
        <end position="32"/>
    </location>
</feature>
<organism evidence="6 7">
    <name type="scientific">Thiospirochaeta perfilievii</name>
    <dbReference type="NCBI Taxonomy" id="252967"/>
    <lineage>
        <taxon>Bacteria</taxon>
        <taxon>Pseudomonadati</taxon>
        <taxon>Spirochaetota</taxon>
        <taxon>Spirochaetia</taxon>
        <taxon>Spirochaetales</taxon>
        <taxon>Spirochaetaceae</taxon>
        <taxon>Thiospirochaeta</taxon>
    </lineage>
</organism>
<evidence type="ECO:0000256" key="3">
    <source>
        <dbReference type="ARBA" id="ARBA00023136"/>
    </source>
</evidence>
<feature type="transmembrane region" description="Helical" evidence="4">
    <location>
        <begin position="149"/>
        <end position="166"/>
    </location>
</feature>
<dbReference type="KEGG" id="sper:EW093_01460"/>
<feature type="transmembrane region" description="Helical" evidence="4">
    <location>
        <begin position="255"/>
        <end position="276"/>
    </location>
</feature>
<dbReference type="PANTHER" id="PTHR23547">
    <property type="entry name" value="MAJOR FACILITATOR SUPERFAMILY DOMAIN, GENERAL SUBSTRATE TRANSPORTER"/>
    <property type="match status" value="1"/>
</dbReference>
<dbReference type="SUPFAM" id="SSF103473">
    <property type="entry name" value="MFS general substrate transporter"/>
    <property type="match status" value="1"/>
</dbReference>
<reference evidence="6 7" key="2">
    <citation type="submission" date="2019-09" db="EMBL/GenBank/DDBJ databases">
        <title>Complete Genome Sequence and Methylome Analysis of free living Spirochaetas.</title>
        <authorList>
            <person name="Leshcheva N."/>
            <person name="Mikheeva N."/>
        </authorList>
    </citation>
    <scope>NUCLEOTIDE SEQUENCE [LARGE SCALE GENOMIC DNA]</scope>
    <source>
        <strain evidence="6 7">P</strain>
    </source>
</reference>
<feature type="transmembrane region" description="Helical" evidence="4">
    <location>
        <begin position="349"/>
        <end position="370"/>
    </location>
</feature>
<name>A0A5C1Q5T6_9SPIO</name>
<feature type="transmembrane region" description="Helical" evidence="4">
    <location>
        <begin position="172"/>
        <end position="190"/>
    </location>
</feature>
<dbReference type="NCBIfam" id="NF033734">
    <property type="entry name" value="MFS_ArsJ"/>
    <property type="match status" value="1"/>
</dbReference>
<proteinExistence type="predicted"/>
<dbReference type="Proteomes" id="UP000323824">
    <property type="component" value="Chromosome"/>
</dbReference>